<evidence type="ECO:0000256" key="3">
    <source>
        <dbReference type="ARBA" id="ARBA00029447"/>
    </source>
</evidence>
<dbReference type="Gene3D" id="6.10.340.10">
    <property type="match status" value="1"/>
</dbReference>
<dbReference type="Pfam" id="PF00672">
    <property type="entry name" value="HAMP"/>
    <property type="match status" value="1"/>
</dbReference>
<evidence type="ECO:0000256" key="4">
    <source>
        <dbReference type="PROSITE-ProRule" id="PRU00284"/>
    </source>
</evidence>
<feature type="domain" description="Methyl-accepting transducer" evidence="6">
    <location>
        <begin position="388"/>
        <end position="624"/>
    </location>
</feature>
<sequence length="662" mass="72169">MRLSISRKLQLSFLSLAVLFIVSASFIYKSVTVVEKHTGSLIQTDLPTVDTSRSFQQSIQETLSLLRSYLLLGDPGELEHLNRVVQTTEASLPTLNTLLSEESFIEVEQQWEQVKALAIQTAKLSQDEGNLPAHALFINEAAPIAEVALDQLQGLINAESSNKEGGERKRLFRLYADSYTSLANALSSMRDYLQYGHKSHLDKYHDFLKSHAKYINEIEEKQSLMTSDDQGLWSLFKDMEALYFPLEKQVIELRQSSGWNLANQKMARELLPAITQLQRTFDSQVATQQEKAKRSGEGIFLSLQNVSTLLVGSVIVLFVAAVVASHLIGKSIGERVAKLSQRAKQIASGDISEPALAVKGQDELASLTVSINQMNQSLANIVQGVTLKANTVNDSMGSLVTANQTTTSQLSEQKVALELAGHHLADVAQSADQTAERAEESAAVLTESKQQLANGSEALNSNRDVIQNLHRAIEQASQKVNDLSRESQAIGQVTEVIQGVAEQTNLLALNAAIEAARAGELGRGFAVVADEVRLLASRTSQSTSEITDIITAIQLATSSVVTEIEDSLMLAEQGAQLTEQTVETLSLTSQQIEVLGEQMAGLTQAAHQQSSATQAINQEMNKVTQTIDEVTMLAHSSNQTTEQVRSQVTDLTQEMAHFNVAS</sequence>
<organism evidence="8 9">
    <name type="scientific">Vibrio olivae</name>
    <dbReference type="NCBI Taxonomy" id="1243002"/>
    <lineage>
        <taxon>Bacteria</taxon>
        <taxon>Pseudomonadati</taxon>
        <taxon>Pseudomonadota</taxon>
        <taxon>Gammaproteobacteria</taxon>
        <taxon>Vibrionales</taxon>
        <taxon>Vibrionaceae</taxon>
        <taxon>Vibrio</taxon>
    </lineage>
</organism>
<dbReference type="Pfam" id="PF00015">
    <property type="entry name" value="MCPsignal"/>
    <property type="match status" value="1"/>
</dbReference>
<dbReference type="PROSITE" id="PS50111">
    <property type="entry name" value="CHEMOTAXIS_TRANSDUC_2"/>
    <property type="match status" value="1"/>
</dbReference>
<dbReference type="Proteomes" id="UP001589645">
    <property type="component" value="Unassembled WGS sequence"/>
</dbReference>
<dbReference type="SMART" id="SM00304">
    <property type="entry name" value="HAMP"/>
    <property type="match status" value="1"/>
</dbReference>
<proteinExistence type="inferred from homology"/>
<evidence type="ECO:0000256" key="5">
    <source>
        <dbReference type="SAM" id="Coils"/>
    </source>
</evidence>
<evidence type="ECO:0000259" key="6">
    <source>
        <dbReference type="PROSITE" id="PS50111"/>
    </source>
</evidence>
<dbReference type="PANTHER" id="PTHR32089">
    <property type="entry name" value="METHYL-ACCEPTING CHEMOTAXIS PROTEIN MCPB"/>
    <property type="match status" value="1"/>
</dbReference>
<evidence type="ECO:0000256" key="2">
    <source>
        <dbReference type="ARBA" id="ARBA00023224"/>
    </source>
</evidence>
<evidence type="ECO:0000313" key="9">
    <source>
        <dbReference type="Proteomes" id="UP001589645"/>
    </source>
</evidence>
<dbReference type="RefSeq" id="WP_390195199.1">
    <property type="nucleotide sequence ID" value="NZ_JBHMEP010000007.1"/>
</dbReference>
<keyword evidence="2 4" id="KW-0807">Transducer</keyword>
<gene>
    <name evidence="8" type="ORF">ACFFUV_17445</name>
</gene>
<keyword evidence="9" id="KW-1185">Reference proteome</keyword>
<dbReference type="InterPro" id="IPR004089">
    <property type="entry name" value="MCPsignal_dom"/>
</dbReference>
<evidence type="ECO:0000256" key="1">
    <source>
        <dbReference type="ARBA" id="ARBA00004370"/>
    </source>
</evidence>
<name>A0ABV5HR88_9VIBR</name>
<dbReference type="SUPFAM" id="SSF58104">
    <property type="entry name" value="Methyl-accepting chemotaxis protein (MCP) signaling domain"/>
    <property type="match status" value="1"/>
</dbReference>
<accession>A0ABV5HR88</accession>
<evidence type="ECO:0000313" key="8">
    <source>
        <dbReference type="EMBL" id="MFB9136756.1"/>
    </source>
</evidence>
<evidence type="ECO:0000259" key="7">
    <source>
        <dbReference type="PROSITE" id="PS50885"/>
    </source>
</evidence>
<reference evidence="8 9" key="1">
    <citation type="submission" date="2024-09" db="EMBL/GenBank/DDBJ databases">
        <authorList>
            <person name="Sun Q."/>
            <person name="Mori K."/>
        </authorList>
    </citation>
    <scope>NUCLEOTIDE SEQUENCE [LARGE SCALE GENOMIC DNA]</scope>
    <source>
        <strain evidence="8 9">CECT 8064</strain>
    </source>
</reference>
<dbReference type="SMART" id="SM00283">
    <property type="entry name" value="MA"/>
    <property type="match status" value="1"/>
</dbReference>
<dbReference type="CDD" id="cd06225">
    <property type="entry name" value="HAMP"/>
    <property type="match status" value="1"/>
</dbReference>
<keyword evidence="5" id="KW-0175">Coiled coil</keyword>
<feature type="coiled-coil region" evidence="5">
    <location>
        <begin position="459"/>
        <end position="486"/>
    </location>
</feature>
<protein>
    <submittedName>
        <fullName evidence="8">Methyl-accepting chemotaxis protein</fullName>
    </submittedName>
</protein>
<dbReference type="PANTHER" id="PTHR32089:SF112">
    <property type="entry name" value="LYSOZYME-LIKE PROTEIN-RELATED"/>
    <property type="match status" value="1"/>
</dbReference>
<comment type="caution">
    <text evidence="8">The sequence shown here is derived from an EMBL/GenBank/DDBJ whole genome shotgun (WGS) entry which is preliminary data.</text>
</comment>
<comment type="similarity">
    <text evidence="3">Belongs to the methyl-accepting chemotaxis (MCP) protein family.</text>
</comment>
<feature type="domain" description="HAMP" evidence="7">
    <location>
        <begin position="330"/>
        <end position="383"/>
    </location>
</feature>
<dbReference type="InterPro" id="IPR003660">
    <property type="entry name" value="HAMP_dom"/>
</dbReference>
<dbReference type="EMBL" id="JBHMEP010000007">
    <property type="protein sequence ID" value="MFB9136756.1"/>
    <property type="molecule type" value="Genomic_DNA"/>
</dbReference>
<dbReference type="PROSITE" id="PS50885">
    <property type="entry name" value="HAMP"/>
    <property type="match status" value="1"/>
</dbReference>
<dbReference type="Gene3D" id="1.10.287.950">
    <property type="entry name" value="Methyl-accepting chemotaxis protein"/>
    <property type="match status" value="1"/>
</dbReference>
<comment type="subcellular location">
    <subcellularLocation>
        <location evidence="1">Membrane</location>
    </subcellularLocation>
</comment>